<evidence type="ECO:0000256" key="1">
    <source>
        <dbReference type="ARBA" id="ARBA00005752"/>
    </source>
</evidence>
<organism evidence="6">
    <name type="scientific">marine sediment metagenome</name>
    <dbReference type="NCBI Taxonomy" id="412755"/>
    <lineage>
        <taxon>unclassified sequences</taxon>
        <taxon>metagenomes</taxon>
        <taxon>ecological metagenomes</taxon>
    </lineage>
</organism>
<dbReference type="GO" id="GO:0006529">
    <property type="term" value="P:asparagine biosynthetic process"/>
    <property type="evidence" value="ECO:0007669"/>
    <property type="project" value="InterPro"/>
</dbReference>
<dbReference type="SUPFAM" id="SSF56235">
    <property type="entry name" value="N-terminal nucleophile aminohydrolases (Ntn hydrolases)"/>
    <property type="match status" value="1"/>
</dbReference>
<dbReference type="PANTHER" id="PTHR43284:SF1">
    <property type="entry name" value="ASPARAGINE SYNTHETASE"/>
    <property type="match status" value="1"/>
</dbReference>
<dbReference type="Gene3D" id="3.60.20.10">
    <property type="entry name" value="Glutamine Phosphoribosylpyrophosphate, subunit 1, domain 1"/>
    <property type="match status" value="1"/>
</dbReference>
<evidence type="ECO:0000313" key="6">
    <source>
        <dbReference type="EMBL" id="KKN14474.1"/>
    </source>
</evidence>
<dbReference type="InterPro" id="IPR001962">
    <property type="entry name" value="Asn_synthase"/>
</dbReference>
<evidence type="ECO:0000256" key="2">
    <source>
        <dbReference type="ARBA" id="ARBA00022741"/>
    </source>
</evidence>
<gene>
    <name evidence="6" type="ORF">LCGC14_0995740</name>
</gene>
<dbReference type="InterPro" id="IPR029055">
    <property type="entry name" value="Ntn_hydrolases_N"/>
</dbReference>
<evidence type="ECO:0000259" key="5">
    <source>
        <dbReference type="PROSITE" id="PS51278"/>
    </source>
</evidence>
<proteinExistence type="inferred from homology"/>
<dbReference type="GO" id="GO:0005829">
    <property type="term" value="C:cytosol"/>
    <property type="evidence" value="ECO:0007669"/>
    <property type="project" value="TreeGrafter"/>
</dbReference>
<accession>A0A0F9N933</accession>
<name>A0A0F9N933_9ZZZZ</name>
<dbReference type="InterPro" id="IPR006426">
    <property type="entry name" value="Asn_synth_AEB"/>
</dbReference>
<dbReference type="Gene3D" id="3.40.50.620">
    <property type="entry name" value="HUPs"/>
    <property type="match status" value="1"/>
</dbReference>
<dbReference type="SUPFAM" id="SSF52402">
    <property type="entry name" value="Adenine nucleotide alpha hydrolases-like"/>
    <property type="match status" value="1"/>
</dbReference>
<dbReference type="CDD" id="cd00712">
    <property type="entry name" value="AsnB"/>
    <property type="match status" value="1"/>
</dbReference>
<dbReference type="PIRSF" id="PIRSF001589">
    <property type="entry name" value="Asn_synthetase_glu-h"/>
    <property type="match status" value="1"/>
</dbReference>
<dbReference type="Pfam" id="PF00733">
    <property type="entry name" value="Asn_synthase"/>
    <property type="match status" value="1"/>
</dbReference>
<evidence type="ECO:0000256" key="3">
    <source>
        <dbReference type="ARBA" id="ARBA00022840"/>
    </source>
</evidence>
<dbReference type="InterPro" id="IPR014729">
    <property type="entry name" value="Rossmann-like_a/b/a_fold"/>
</dbReference>
<dbReference type="EMBL" id="LAZR01003813">
    <property type="protein sequence ID" value="KKN14474.1"/>
    <property type="molecule type" value="Genomic_DNA"/>
</dbReference>
<dbReference type="AlphaFoldDB" id="A0A0F9N933"/>
<dbReference type="NCBIfam" id="TIGR01536">
    <property type="entry name" value="asn_synth_AEB"/>
    <property type="match status" value="1"/>
</dbReference>
<comment type="similarity">
    <text evidence="1">Belongs to the asparagine synthetase family.</text>
</comment>
<reference evidence="6" key="1">
    <citation type="journal article" date="2015" name="Nature">
        <title>Complex archaea that bridge the gap between prokaryotes and eukaryotes.</title>
        <authorList>
            <person name="Spang A."/>
            <person name="Saw J.H."/>
            <person name="Jorgensen S.L."/>
            <person name="Zaremba-Niedzwiedzka K."/>
            <person name="Martijn J."/>
            <person name="Lind A.E."/>
            <person name="van Eijk R."/>
            <person name="Schleper C."/>
            <person name="Guy L."/>
            <person name="Ettema T.J."/>
        </authorList>
    </citation>
    <scope>NUCLEOTIDE SEQUENCE</scope>
</reference>
<protein>
    <recommendedName>
        <fullName evidence="5">Glutamine amidotransferase type-2 domain-containing protein</fullName>
    </recommendedName>
</protein>
<keyword evidence="3" id="KW-0067">ATP-binding</keyword>
<comment type="caution">
    <text evidence="6">The sequence shown here is derived from an EMBL/GenBank/DDBJ whole genome shotgun (WGS) entry which is preliminary data.</text>
</comment>
<keyword evidence="4" id="KW-0315">Glutamine amidotransferase</keyword>
<sequence length="646" mass="75100">MCGICGKINIEGKEIRRELIARMNSVLSHRGPDNEGIYINNPSPGASQAMVSVGFGHKRLSIIDLSEAGRQPMSNEDGSIQMVFNGEIYNFKTLKKGLEQNGHHFTSQTDCEVIIHLYEQEGIECIKKLNGMFAFALWDSKNQTLFLCRDRLGIKPLFYCWDGKSLYFASEIKSILCDPEVSKKMDWNALNLYLTLNYIPAPYTIFKKIKKLDPGCYIMVRKEGLEIKQYWDIEKGAEYYENKEKNIETYKKNLYDLLEDSVRTRLIADVPLGAFLSGGIDSSIIVGLMSRVSNSPINTYSIGYKDAPLFDETKYAREVAKLNDTHHHEIILSAKDVLDTIPEVLTYLDEPFADSSAIPQYIVSRETKKHVKVALSGDGADELFAGYRMYSGEYWYSRYKLFPRVLRTNLIEPLLTSLPDSRDKYLLEHIRRIKKFVIGAKDRFEDRLFALNEIFSKELREKIINKKKIESDKINPDLGKEMLLKRLSSYDGDNINRMLYMDLKISLPNDMLSKVDLMSMRNSLEVRVPFLDHRLVEYVFQMRGNLKLKGTKGKYILRETFKDILPPLLLNKPKWGFEIPISKWLKSELRFLIDEYLSKKKIETQGIFNFKPIEKLIDDLFRNRSDTSWHLWNLIVFQAWYSRHFH</sequence>
<dbReference type="PANTHER" id="PTHR43284">
    <property type="entry name" value="ASPARAGINE SYNTHETASE (GLUTAMINE-HYDROLYZING)"/>
    <property type="match status" value="1"/>
</dbReference>
<dbReference type="GO" id="GO:0004066">
    <property type="term" value="F:asparagine synthase (glutamine-hydrolyzing) activity"/>
    <property type="evidence" value="ECO:0007669"/>
    <property type="project" value="InterPro"/>
</dbReference>
<dbReference type="Pfam" id="PF13537">
    <property type="entry name" value="GATase_7"/>
    <property type="match status" value="1"/>
</dbReference>
<feature type="domain" description="Glutamine amidotransferase type-2" evidence="5">
    <location>
        <begin position="2"/>
        <end position="223"/>
    </location>
</feature>
<keyword evidence="2" id="KW-0547">Nucleotide-binding</keyword>
<dbReference type="InterPro" id="IPR051786">
    <property type="entry name" value="ASN_synthetase/amidase"/>
</dbReference>
<dbReference type="GO" id="GO:0005524">
    <property type="term" value="F:ATP binding"/>
    <property type="evidence" value="ECO:0007669"/>
    <property type="project" value="UniProtKB-KW"/>
</dbReference>
<dbReference type="CDD" id="cd01991">
    <property type="entry name" value="Asn_synthase_B_C"/>
    <property type="match status" value="1"/>
</dbReference>
<dbReference type="PROSITE" id="PS51278">
    <property type="entry name" value="GATASE_TYPE_2"/>
    <property type="match status" value="1"/>
</dbReference>
<dbReference type="InterPro" id="IPR033738">
    <property type="entry name" value="AsnB_N"/>
</dbReference>
<evidence type="ECO:0000256" key="4">
    <source>
        <dbReference type="ARBA" id="ARBA00022962"/>
    </source>
</evidence>
<dbReference type="InterPro" id="IPR017932">
    <property type="entry name" value="GATase_2_dom"/>
</dbReference>